<dbReference type="AlphaFoldDB" id="A0AAD5HGG2"/>
<dbReference type="GeneID" id="75911444"/>
<name>A0AAD5HGG2_UMBRA</name>
<comment type="caution">
    <text evidence="2">The sequence shown here is derived from an EMBL/GenBank/DDBJ whole genome shotgun (WGS) entry which is preliminary data.</text>
</comment>
<reference evidence="2" key="2">
    <citation type="journal article" date="2022" name="Proc. Natl. Acad. Sci. U.S.A.">
        <title>Diploid-dominant life cycles characterize the early evolution of Fungi.</title>
        <authorList>
            <person name="Amses K.R."/>
            <person name="Simmons D.R."/>
            <person name="Longcore J.E."/>
            <person name="Mondo S.J."/>
            <person name="Seto K."/>
            <person name="Jeronimo G.H."/>
            <person name="Bonds A.E."/>
            <person name="Quandt C.A."/>
            <person name="Davis W.J."/>
            <person name="Chang Y."/>
            <person name="Federici B.A."/>
            <person name="Kuo A."/>
            <person name="LaButti K."/>
            <person name="Pangilinan J."/>
            <person name="Andreopoulos W."/>
            <person name="Tritt A."/>
            <person name="Riley R."/>
            <person name="Hundley H."/>
            <person name="Johnson J."/>
            <person name="Lipzen A."/>
            <person name="Barry K."/>
            <person name="Lang B.F."/>
            <person name="Cuomo C.A."/>
            <person name="Buchler N.E."/>
            <person name="Grigoriev I.V."/>
            <person name="Spatafora J.W."/>
            <person name="Stajich J.E."/>
            <person name="James T.Y."/>
        </authorList>
    </citation>
    <scope>NUCLEOTIDE SEQUENCE</scope>
    <source>
        <strain evidence="2">AG</strain>
    </source>
</reference>
<protein>
    <submittedName>
        <fullName evidence="2">Uncharacterized protein</fullName>
    </submittedName>
</protein>
<evidence type="ECO:0000313" key="2">
    <source>
        <dbReference type="EMBL" id="KAI8583440.1"/>
    </source>
</evidence>
<dbReference type="GO" id="GO:0005783">
    <property type="term" value="C:endoplasmic reticulum"/>
    <property type="evidence" value="ECO:0007669"/>
    <property type="project" value="TreeGrafter"/>
</dbReference>
<reference evidence="2" key="1">
    <citation type="submission" date="2021-06" db="EMBL/GenBank/DDBJ databases">
        <authorList>
            <consortium name="DOE Joint Genome Institute"/>
            <person name="Mondo S.J."/>
            <person name="Amses K.R."/>
            <person name="Simmons D.R."/>
            <person name="Longcore J.E."/>
            <person name="Seto K."/>
            <person name="Alves G.H."/>
            <person name="Bonds A.E."/>
            <person name="Quandt C.A."/>
            <person name="Davis W.J."/>
            <person name="Chang Y."/>
            <person name="Letcher P.M."/>
            <person name="Powell M.J."/>
            <person name="Kuo A."/>
            <person name="Labutti K."/>
            <person name="Pangilinan J."/>
            <person name="Andreopoulos W."/>
            <person name="Tritt A."/>
            <person name="Riley R."/>
            <person name="Hundley H."/>
            <person name="Johnson J."/>
            <person name="Lipzen A."/>
            <person name="Barry K."/>
            <person name="Berbee M.L."/>
            <person name="Buchler N.E."/>
            <person name="Grigoriev I.V."/>
            <person name="Spatafora J.W."/>
            <person name="Stajich J.E."/>
            <person name="James T.Y."/>
        </authorList>
    </citation>
    <scope>NUCLEOTIDE SEQUENCE</scope>
    <source>
        <strain evidence="2">AG</strain>
    </source>
</reference>
<dbReference type="PANTHER" id="PTHR28026:SF9">
    <property type="entry name" value="2-HYDROXY-PALMITIC ACID DIOXYGENASE MPO1"/>
    <property type="match status" value="1"/>
</dbReference>
<dbReference type="RefSeq" id="XP_051448444.1">
    <property type="nucleotide sequence ID" value="XM_051586096.1"/>
</dbReference>
<feature type="transmembrane region" description="Helical" evidence="1">
    <location>
        <begin position="52"/>
        <end position="69"/>
    </location>
</feature>
<dbReference type="PANTHER" id="PTHR28026">
    <property type="entry name" value="DUF962 DOMAIN PROTEIN (AFU_ORTHOLOGUE AFUA_8G05310)"/>
    <property type="match status" value="1"/>
</dbReference>
<sequence length="225" mass="25569">MRGMGSLDGRTKLRKHIYLFSLPSMSFLGNLFNLKHQLVVYGAHHNNKVNVIIHIICVPIIFWTALVFASNTGPLLDVSTLPSSLQWLKLFGPDLGFFAAVFYFVYYLFLDPATALLYAPVLYGMSYYATYLHRTNPEANNIALGLHIVSWILQFIGHGVAEKRSPKLLDNLIQALVLAPFFVFFEILFTLGYRPKLHKEMMIEVNKDVAAFKAKREAQQKSKKA</sequence>
<feature type="transmembrane region" description="Helical" evidence="1">
    <location>
        <begin position="173"/>
        <end position="193"/>
    </location>
</feature>
<feature type="transmembrane region" description="Helical" evidence="1">
    <location>
        <begin position="144"/>
        <end position="161"/>
    </location>
</feature>
<proteinExistence type="predicted"/>
<dbReference type="GO" id="GO:0016020">
    <property type="term" value="C:membrane"/>
    <property type="evidence" value="ECO:0007669"/>
    <property type="project" value="GOC"/>
</dbReference>
<dbReference type="InterPro" id="IPR009305">
    <property type="entry name" value="Mpo1-like"/>
</dbReference>
<dbReference type="Pfam" id="PF06127">
    <property type="entry name" value="Mpo1-like"/>
    <property type="match status" value="1"/>
</dbReference>
<gene>
    <name evidence="2" type="ORF">K450DRAFT_223704</name>
</gene>
<keyword evidence="1" id="KW-0472">Membrane</keyword>
<dbReference type="EMBL" id="MU620896">
    <property type="protein sequence ID" value="KAI8583440.1"/>
    <property type="molecule type" value="Genomic_DNA"/>
</dbReference>
<evidence type="ECO:0000256" key="1">
    <source>
        <dbReference type="SAM" id="Phobius"/>
    </source>
</evidence>
<keyword evidence="3" id="KW-1185">Reference proteome</keyword>
<evidence type="ECO:0000313" key="3">
    <source>
        <dbReference type="Proteomes" id="UP001206595"/>
    </source>
</evidence>
<dbReference type="GO" id="GO:0046521">
    <property type="term" value="P:sphingoid catabolic process"/>
    <property type="evidence" value="ECO:0007669"/>
    <property type="project" value="TreeGrafter"/>
</dbReference>
<keyword evidence="1" id="KW-0812">Transmembrane</keyword>
<keyword evidence="1" id="KW-1133">Transmembrane helix</keyword>
<feature type="transmembrane region" description="Helical" evidence="1">
    <location>
        <begin position="90"/>
        <end position="109"/>
    </location>
</feature>
<accession>A0AAD5HGG2</accession>
<dbReference type="Proteomes" id="UP001206595">
    <property type="component" value="Unassembled WGS sequence"/>
</dbReference>
<organism evidence="2 3">
    <name type="scientific">Umbelopsis ramanniana AG</name>
    <dbReference type="NCBI Taxonomy" id="1314678"/>
    <lineage>
        <taxon>Eukaryota</taxon>
        <taxon>Fungi</taxon>
        <taxon>Fungi incertae sedis</taxon>
        <taxon>Mucoromycota</taxon>
        <taxon>Mucoromycotina</taxon>
        <taxon>Umbelopsidomycetes</taxon>
        <taxon>Umbelopsidales</taxon>
        <taxon>Umbelopsidaceae</taxon>
        <taxon>Umbelopsis</taxon>
    </lineage>
</organism>